<dbReference type="KEGG" id="ica:Intca_1083"/>
<feature type="compositionally biased region" description="Low complexity" evidence="3">
    <location>
        <begin position="811"/>
        <end position="830"/>
    </location>
</feature>
<gene>
    <name evidence="5" type="ordered locus">Intca_1083</name>
</gene>
<dbReference type="InterPro" id="IPR046867">
    <property type="entry name" value="AldOxase/xan_DH_MoCoBD2"/>
</dbReference>
<dbReference type="InterPro" id="IPR016208">
    <property type="entry name" value="Ald_Oxase/xanthine_DH-like"/>
</dbReference>
<dbReference type="Pfam" id="PF01315">
    <property type="entry name" value="Ald_Xan_dh_C"/>
    <property type="match status" value="1"/>
</dbReference>
<evidence type="ECO:0000313" key="6">
    <source>
        <dbReference type="Proteomes" id="UP000008914"/>
    </source>
</evidence>
<keyword evidence="6" id="KW-1185">Reference proteome</keyword>
<dbReference type="GO" id="GO:0004854">
    <property type="term" value="F:xanthine dehydrogenase activity"/>
    <property type="evidence" value="ECO:0007669"/>
    <property type="project" value="UniProtKB-EC"/>
</dbReference>
<dbReference type="RefSeq" id="WP_013491922.1">
    <property type="nucleotide sequence ID" value="NC_014830.1"/>
</dbReference>
<dbReference type="eggNOG" id="COG1529">
    <property type="taxonomic scope" value="Bacteria"/>
</dbReference>
<sequence length="830" mass="89342">MTTQMFGAPVRRREDPRLVTGNGRFLDDLGHDALEAAFVRSPHAHARIVDVDVADAIDVEGVAGIYVHEDLTGPMAEPLPLLIPHPSLTHGRTAHALARDEVNHVGEAVVMVVARNRYVAEDACQRIRVTYEQLPVVVGIETARAGEHLVHEDVPGNIAAHLTQEVGDVEAALVAAPHTLTLDLAIERSASMPLEGKGVYARWDDERGELRMYSSTQTSTGVRAAVAARLGLPLAKVECIAPDVGGGFGVKIMHPWPEEALVAWTARLLGQPVKWTEDRREHFVSSAHERGQLHEVTVGFDDEGRVLGLDVRFWHDNGAYTPYGIIVPIITSTQLLGPYKPGAYRVEFWSLYTNTVIVTPYRGAGRPQGVFAMERVMDAIAEQLGLDRAEVRSRNFIQPSEMPYDHGLLFQDGRPLKYDSGDFPASLHKLKKLVGWDDFSEYRAAAEAEGRTVGLGIGCYVEGTGVGPYEGGHVQVETSGRVNVSTGLTSQGQGHETVFAQIVAQELGVRIEDVHVTTGDTRRMPYAVGTFASRAAVMSGNAIALAARNVRAKALRIAADALEVSVDDLDIADGTVSVRGAPGTAMSLGTVSVLSNPLRYAFDEAAQAATQFAGTFDPDKPPVADDDEPGLEGKDFYSPTQATFANGMHAAIVETDPVTAEIRILRYCVVHDCGPMINPMIVEGQVHGGVAQGVGGALYERMDYDSSGQLLNASFMDFLMPYASEVPEIETDHLETPSPLNPLGIKGAGEAGCIPVSAVIASAIEDAEGFPITRMPISPNDLWELRRRHAAGELPSLRRARAAHSTDAEPTDAAATNDPTTDPSTQEPSE</sequence>
<dbReference type="PANTHER" id="PTHR11908:SF132">
    <property type="entry name" value="ALDEHYDE OXIDASE 1-RELATED"/>
    <property type="match status" value="1"/>
</dbReference>
<keyword evidence="2 5" id="KW-0560">Oxidoreductase</keyword>
<dbReference type="OrthoDB" id="9758509at2"/>
<dbReference type="InterPro" id="IPR008274">
    <property type="entry name" value="AldOxase/xan_DH_MoCoBD1"/>
</dbReference>
<dbReference type="SUPFAM" id="SSF54665">
    <property type="entry name" value="CO dehydrogenase molybdoprotein N-domain-like"/>
    <property type="match status" value="1"/>
</dbReference>
<dbReference type="InterPro" id="IPR036856">
    <property type="entry name" value="Ald_Oxase/Xan_DH_a/b_sf"/>
</dbReference>
<dbReference type="Gene3D" id="3.30.365.10">
    <property type="entry name" value="Aldehyde oxidase/xanthine dehydrogenase, molybdopterin binding domain"/>
    <property type="match status" value="4"/>
</dbReference>
<accession>E6SDZ1</accession>
<evidence type="ECO:0000256" key="3">
    <source>
        <dbReference type="SAM" id="MobiDB-lite"/>
    </source>
</evidence>
<keyword evidence="1" id="KW-0500">Molybdenum</keyword>
<dbReference type="NCBIfam" id="NF040766">
    <property type="entry name" value="CODH_aero_grp5"/>
    <property type="match status" value="1"/>
</dbReference>
<name>E6SDZ1_INTC7</name>
<evidence type="ECO:0000256" key="2">
    <source>
        <dbReference type="ARBA" id="ARBA00023002"/>
    </source>
</evidence>
<proteinExistence type="predicted"/>
<dbReference type="HOGENOM" id="CLU_001681_2_0_11"/>
<dbReference type="AlphaFoldDB" id="E6SDZ1"/>
<dbReference type="PANTHER" id="PTHR11908">
    <property type="entry name" value="XANTHINE DEHYDROGENASE"/>
    <property type="match status" value="1"/>
</dbReference>
<dbReference type="Proteomes" id="UP000008914">
    <property type="component" value="Chromosome"/>
</dbReference>
<evidence type="ECO:0000313" key="5">
    <source>
        <dbReference type="EMBL" id="ADU47604.1"/>
    </source>
</evidence>
<dbReference type="GO" id="GO:0005506">
    <property type="term" value="F:iron ion binding"/>
    <property type="evidence" value="ECO:0007669"/>
    <property type="project" value="InterPro"/>
</dbReference>
<feature type="domain" description="Aldehyde oxidase/xanthine dehydrogenase a/b hammerhead" evidence="4">
    <location>
        <begin position="20"/>
        <end position="135"/>
    </location>
</feature>
<dbReference type="EC" id="1.17.1.4" evidence="5"/>
<evidence type="ECO:0000256" key="1">
    <source>
        <dbReference type="ARBA" id="ARBA00022505"/>
    </source>
</evidence>
<dbReference type="SUPFAM" id="SSF56003">
    <property type="entry name" value="Molybdenum cofactor-binding domain"/>
    <property type="match status" value="1"/>
</dbReference>
<dbReference type="SMART" id="SM01008">
    <property type="entry name" value="Ald_Xan_dh_C"/>
    <property type="match status" value="1"/>
</dbReference>
<feature type="region of interest" description="Disordered" evidence="3">
    <location>
        <begin position="794"/>
        <end position="830"/>
    </location>
</feature>
<dbReference type="InterPro" id="IPR000674">
    <property type="entry name" value="Ald_Oxase/Xan_DH_a/b"/>
</dbReference>
<dbReference type="Pfam" id="PF02738">
    <property type="entry name" value="MoCoBD_1"/>
    <property type="match status" value="1"/>
</dbReference>
<dbReference type="EMBL" id="CP002343">
    <property type="protein sequence ID" value="ADU47604.1"/>
    <property type="molecule type" value="Genomic_DNA"/>
</dbReference>
<dbReference type="Pfam" id="PF20256">
    <property type="entry name" value="MoCoBD_2"/>
    <property type="match status" value="1"/>
</dbReference>
<protein>
    <submittedName>
        <fullName evidence="5">Xanthine dehydrogenase, molybdenum binding subunit apoprotein</fullName>
        <ecNumber evidence="5">1.17.1.4</ecNumber>
    </submittedName>
</protein>
<evidence type="ECO:0000259" key="4">
    <source>
        <dbReference type="SMART" id="SM01008"/>
    </source>
</evidence>
<dbReference type="InterPro" id="IPR037165">
    <property type="entry name" value="AldOxase/xan_DH_Mopterin-bd_sf"/>
</dbReference>
<reference evidence="5 6" key="1">
    <citation type="journal article" date="2010" name="Stand. Genomic Sci.">
        <title>Complete genome sequence of Intrasporangium calvum type strain (7 KIP).</title>
        <authorList>
            <person name="Del Rio T.G."/>
            <person name="Chertkov O."/>
            <person name="Yasawong M."/>
            <person name="Lucas S."/>
            <person name="Deshpande S."/>
            <person name="Cheng J.F."/>
            <person name="Detter C."/>
            <person name="Tapia R."/>
            <person name="Han C."/>
            <person name="Goodwin L."/>
            <person name="Pitluck S."/>
            <person name="Liolios K."/>
            <person name="Ivanova N."/>
            <person name="Mavromatis K."/>
            <person name="Pati A."/>
            <person name="Chen A."/>
            <person name="Palaniappan K."/>
            <person name="Land M."/>
            <person name="Hauser L."/>
            <person name="Chang Y.J."/>
            <person name="Jeffries C.D."/>
            <person name="Rohde M."/>
            <person name="Pukall R."/>
            <person name="Sikorski J."/>
            <person name="Goker M."/>
            <person name="Woyke T."/>
            <person name="Bristow J."/>
            <person name="Eisen J.A."/>
            <person name="Markowitz V."/>
            <person name="Hugenholtz P."/>
            <person name="Kyrpides N.C."/>
            <person name="Klenk H.P."/>
            <person name="Lapidus A."/>
        </authorList>
    </citation>
    <scope>NUCLEOTIDE SEQUENCE [LARGE SCALE GENOMIC DNA]</scope>
    <source>
        <strain evidence="6">ATCC 23552 / DSM 43043 / JCM 3097 / NBRC 12989 / 7 KIP</strain>
    </source>
</reference>
<dbReference type="STRING" id="710696.Intca_1083"/>
<organism evidence="5 6">
    <name type="scientific">Intrasporangium calvum (strain ATCC 23552 / DSM 43043 / JCM 3097 / NBRC 12989 / NCIMB 10167 / NRRL B-3866 / 7 KIP)</name>
    <dbReference type="NCBI Taxonomy" id="710696"/>
    <lineage>
        <taxon>Bacteria</taxon>
        <taxon>Bacillati</taxon>
        <taxon>Actinomycetota</taxon>
        <taxon>Actinomycetes</taxon>
        <taxon>Micrococcales</taxon>
        <taxon>Intrasporangiaceae</taxon>
        <taxon>Intrasporangium</taxon>
    </lineage>
</organism>
<dbReference type="Gene3D" id="3.90.1170.50">
    <property type="entry name" value="Aldehyde oxidase/xanthine dehydrogenase, a/b hammerhead"/>
    <property type="match status" value="1"/>
</dbReference>